<evidence type="ECO:0000313" key="3">
    <source>
        <dbReference type="Proteomes" id="UP000626092"/>
    </source>
</evidence>
<dbReference type="EMBL" id="WJXA01000013">
    <property type="protein sequence ID" value="KAF7119512.1"/>
    <property type="molecule type" value="Genomic_DNA"/>
</dbReference>
<feature type="transmembrane region" description="Helical" evidence="1">
    <location>
        <begin position="77"/>
        <end position="96"/>
    </location>
</feature>
<evidence type="ECO:0000313" key="2">
    <source>
        <dbReference type="EMBL" id="KAF7119512.1"/>
    </source>
</evidence>
<protein>
    <recommendedName>
        <fullName evidence="4">Transmembrane protein</fullName>
    </recommendedName>
</protein>
<dbReference type="PANTHER" id="PTHR34125:SF2">
    <property type="entry name" value="TRANSMEMBRANE PROTEIN"/>
    <property type="match status" value="1"/>
</dbReference>
<comment type="caution">
    <text evidence="2">The sequence shown here is derived from an EMBL/GenBank/DDBJ whole genome shotgun (WGS) entry which is preliminary data.</text>
</comment>
<accession>A0A834G0S3</accession>
<gene>
    <name evidence="2" type="ORF">RHSIM_Rhsim13G0142200</name>
</gene>
<name>A0A834G0S3_RHOSS</name>
<reference evidence="2" key="1">
    <citation type="submission" date="2019-11" db="EMBL/GenBank/DDBJ databases">
        <authorList>
            <person name="Liu Y."/>
            <person name="Hou J."/>
            <person name="Li T.-Q."/>
            <person name="Guan C.-H."/>
            <person name="Wu X."/>
            <person name="Wu H.-Z."/>
            <person name="Ling F."/>
            <person name="Zhang R."/>
            <person name="Shi X.-G."/>
            <person name="Ren J.-P."/>
            <person name="Chen E.-F."/>
            <person name="Sun J.-M."/>
        </authorList>
    </citation>
    <scope>NUCLEOTIDE SEQUENCE</scope>
    <source>
        <strain evidence="2">Adult_tree_wgs_1</strain>
        <tissue evidence="2">Leaves</tissue>
    </source>
</reference>
<dbReference type="OrthoDB" id="649865at2759"/>
<proteinExistence type="predicted"/>
<keyword evidence="1" id="KW-0472">Membrane</keyword>
<organism evidence="2 3">
    <name type="scientific">Rhododendron simsii</name>
    <name type="common">Sims's rhododendron</name>
    <dbReference type="NCBI Taxonomy" id="118357"/>
    <lineage>
        <taxon>Eukaryota</taxon>
        <taxon>Viridiplantae</taxon>
        <taxon>Streptophyta</taxon>
        <taxon>Embryophyta</taxon>
        <taxon>Tracheophyta</taxon>
        <taxon>Spermatophyta</taxon>
        <taxon>Magnoliopsida</taxon>
        <taxon>eudicotyledons</taxon>
        <taxon>Gunneridae</taxon>
        <taxon>Pentapetalae</taxon>
        <taxon>asterids</taxon>
        <taxon>Ericales</taxon>
        <taxon>Ericaceae</taxon>
        <taxon>Ericoideae</taxon>
        <taxon>Rhodoreae</taxon>
        <taxon>Rhododendron</taxon>
    </lineage>
</organism>
<keyword evidence="1" id="KW-1133">Transmembrane helix</keyword>
<evidence type="ECO:0008006" key="4">
    <source>
        <dbReference type="Google" id="ProtNLM"/>
    </source>
</evidence>
<dbReference type="PANTHER" id="PTHR34125">
    <property type="entry name" value="OS01G0762900 PROTEIN"/>
    <property type="match status" value="1"/>
</dbReference>
<keyword evidence="1" id="KW-0812">Transmembrane</keyword>
<feature type="transmembrane region" description="Helical" evidence="1">
    <location>
        <begin position="51"/>
        <end position="71"/>
    </location>
</feature>
<evidence type="ECO:0000256" key="1">
    <source>
        <dbReference type="SAM" id="Phobius"/>
    </source>
</evidence>
<dbReference type="AlphaFoldDB" id="A0A834G0S3"/>
<sequence length="128" mass="14497">MLLVIQVITPPYLLLLVESQLDNKSSPEFLILNQEDPMDIPEKLLLYKYHIAITFVCLLIAGGFVFIAPWFFNVLSYFWPLFLSTAVFLAAVTVFGQTSLWSAESYGDKEGEGLLEYITGHPEQLNGY</sequence>
<keyword evidence="3" id="KW-1185">Reference proteome</keyword>
<dbReference type="Proteomes" id="UP000626092">
    <property type="component" value="Unassembled WGS sequence"/>
</dbReference>